<comment type="caution">
    <text evidence="2">The sequence shown here is derived from an EMBL/GenBank/DDBJ whole genome shotgun (WGS) entry which is preliminary data.</text>
</comment>
<evidence type="ECO:0000313" key="2">
    <source>
        <dbReference type="EMBL" id="MFD1141401.1"/>
    </source>
</evidence>
<reference evidence="3" key="1">
    <citation type="journal article" date="2019" name="Int. J. Syst. Evol. Microbiol.">
        <title>The Global Catalogue of Microorganisms (GCM) 10K type strain sequencing project: providing services to taxonomists for standard genome sequencing and annotation.</title>
        <authorList>
            <consortium name="The Broad Institute Genomics Platform"/>
            <consortium name="The Broad Institute Genome Sequencing Center for Infectious Disease"/>
            <person name="Wu L."/>
            <person name="Ma J."/>
        </authorList>
    </citation>
    <scope>NUCLEOTIDE SEQUENCE [LARGE SCALE GENOMIC DNA]</scope>
    <source>
        <strain evidence="3">CCUG 55608</strain>
    </source>
</reference>
<evidence type="ECO:0000313" key="3">
    <source>
        <dbReference type="Proteomes" id="UP001597116"/>
    </source>
</evidence>
<dbReference type="PANTHER" id="PTHR38471:SF2">
    <property type="entry name" value="FOUR HELIX BUNDLE PROTEIN"/>
    <property type="match status" value="1"/>
</dbReference>
<feature type="region of interest" description="Disordered" evidence="1">
    <location>
        <begin position="1"/>
        <end position="20"/>
    </location>
</feature>
<proteinExistence type="predicted"/>
<dbReference type="Proteomes" id="UP001597116">
    <property type="component" value="Unassembled WGS sequence"/>
</dbReference>
<name>A0ABW3Q7X1_9BACT</name>
<accession>A0ABW3Q7X1</accession>
<protein>
    <submittedName>
        <fullName evidence="2">Four helix bundle protein</fullName>
    </submittedName>
</protein>
<sequence length="112" mass="12384">MWNSVSRASARKSKPPFRTVKNEQLKIKSSAVDSMANSKESVVQKKAFAFAVRTVNLYKGLVENKVPVKMAEQLLKSGTSIGANLEEATGGYSRKEFAAKVVISYKEARETR</sequence>
<evidence type="ECO:0000256" key="1">
    <source>
        <dbReference type="SAM" id="MobiDB-lite"/>
    </source>
</evidence>
<dbReference type="InterPro" id="IPR036583">
    <property type="entry name" value="23S_rRNA_IVS_sf"/>
</dbReference>
<gene>
    <name evidence="2" type="ORF">ACFQ4C_09785</name>
</gene>
<keyword evidence="3" id="KW-1185">Reference proteome</keyword>
<organism evidence="2 3">
    <name type="scientific">Larkinella insperata</name>
    <dbReference type="NCBI Taxonomy" id="332158"/>
    <lineage>
        <taxon>Bacteria</taxon>
        <taxon>Pseudomonadati</taxon>
        <taxon>Bacteroidota</taxon>
        <taxon>Cytophagia</taxon>
        <taxon>Cytophagales</taxon>
        <taxon>Spirosomataceae</taxon>
        <taxon>Larkinella</taxon>
    </lineage>
</organism>
<dbReference type="Gene3D" id="1.20.1440.60">
    <property type="entry name" value="23S rRNA-intervening sequence"/>
    <property type="match status" value="1"/>
</dbReference>
<dbReference type="EMBL" id="JBHTLP010000008">
    <property type="protein sequence ID" value="MFD1141401.1"/>
    <property type="molecule type" value="Genomic_DNA"/>
</dbReference>
<dbReference type="InterPro" id="IPR012657">
    <property type="entry name" value="23S_rRNA-intervening_sequence"/>
</dbReference>
<dbReference type="SUPFAM" id="SSF158446">
    <property type="entry name" value="IVS-encoded protein-like"/>
    <property type="match status" value="1"/>
</dbReference>
<dbReference type="RefSeq" id="WP_379884295.1">
    <property type="nucleotide sequence ID" value="NZ_JBHTLP010000008.1"/>
</dbReference>
<dbReference type="Pfam" id="PF05635">
    <property type="entry name" value="23S_rRNA_IVP"/>
    <property type="match status" value="1"/>
</dbReference>
<dbReference type="NCBIfam" id="TIGR02436">
    <property type="entry name" value="four helix bundle protein"/>
    <property type="match status" value="1"/>
</dbReference>
<dbReference type="PANTHER" id="PTHR38471">
    <property type="entry name" value="FOUR HELIX BUNDLE PROTEIN"/>
    <property type="match status" value="1"/>
</dbReference>